<evidence type="ECO:0000256" key="5">
    <source>
        <dbReference type="ARBA" id="ARBA00023004"/>
    </source>
</evidence>
<dbReference type="GO" id="GO:0046872">
    <property type="term" value="F:metal ion binding"/>
    <property type="evidence" value="ECO:0007669"/>
    <property type="project" value="UniProtKB-KW"/>
</dbReference>
<dbReference type="NCBIfam" id="TIGR04337">
    <property type="entry name" value="AmmeMemoSam_rS"/>
    <property type="match status" value="1"/>
</dbReference>
<dbReference type="InterPro" id="IPR027596">
    <property type="entry name" value="AmmeMemoSam_rS"/>
</dbReference>
<feature type="domain" description="Radical SAM core" evidence="7">
    <location>
        <begin position="85"/>
        <end position="299"/>
    </location>
</feature>
<evidence type="ECO:0000256" key="1">
    <source>
        <dbReference type="ARBA" id="ARBA00001966"/>
    </source>
</evidence>
<dbReference type="Proteomes" id="UP000002595">
    <property type="component" value="Chromosome"/>
</dbReference>
<evidence type="ECO:0000256" key="6">
    <source>
        <dbReference type="ARBA" id="ARBA00023014"/>
    </source>
</evidence>
<evidence type="ECO:0000259" key="7">
    <source>
        <dbReference type="PROSITE" id="PS51918"/>
    </source>
</evidence>
<dbReference type="GO" id="GO:0003824">
    <property type="term" value="F:catalytic activity"/>
    <property type="evidence" value="ECO:0007669"/>
    <property type="project" value="InterPro"/>
</dbReference>
<keyword evidence="9" id="KW-1185">Reference proteome</keyword>
<dbReference type="SFLD" id="SFLDG01101">
    <property type="entry name" value="Uncharacterised_Radical_SAM_Su"/>
    <property type="match status" value="1"/>
</dbReference>
<dbReference type="PROSITE" id="PS51918">
    <property type="entry name" value="RADICAL_SAM"/>
    <property type="match status" value="1"/>
</dbReference>
<name>A1RRY8_PYRIL</name>
<dbReference type="Gene3D" id="3.20.20.70">
    <property type="entry name" value="Aldolase class I"/>
    <property type="match status" value="1"/>
</dbReference>
<dbReference type="SFLD" id="SFLDS00029">
    <property type="entry name" value="Radical_SAM"/>
    <property type="match status" value="1"/>
</dbReference>
<accession>A1RRY8</accession>
<keyword evidence="3" id="KW-0949">S-adenosyl-L-methionine</keyword>
<gene>
    <name evidence="8" type="ordered locus">Pisl_0542</name>
</gene>
<dbReference type="AlphaFoldDB" id="A1RRY8"/>
<dbReference type="InterPro" id="IPR058240">
    <property type="entry name" value="rSAM_sf"/>
</dbReference>
<dbReference type="InterPro" id="IPR034457">
    <property type="entry name" value="Organic_radical-activating"/>
</dbReference>
<dbReference type="GO" id="GO:0051539">
    <property type="term" value="F:4 iron, 4 sulfur cluster binding"/>
    <property type="evidence" value="ECO:0007669"/>
    <property type="project" value="UniProtKB-KW"/>
</dbReference>
<dbReference type="PANTHER" id="PTHR30352">
    <property type="entry name" value="PYRUVATE FORMATE-LYASE-ACTIVATING ENZYME"/>
    <property type="match status" value="1"/>
</dbReference>
<keyword evidence="6" id="KW-0411">Iron-sulfur</keyword>
<dbReference type="eggNOG" id="arCOG00946">
    <property type="taxonomic scope" value="Archaea"/>
</dbReference>
<protein>
    <submittedName>
        <fullName evidence="8">Radical SAM domain protein</fullName>
    </submittedName>
</protein>
<keyword evidence="2" id="KW-0004">4Fe-4S</keyword>
<keyword evidence="4" id="KW-0479">Metal-binding</keyword>
<evidence type="ECO:0000313" key="9">
    <source>
        <dbReference type="Proteomes" id="UP000002595"/>
    </source>
</evidence>
<organism evidence="8 9">
    <name type="scientific">Pyrobaculum islandicum (strain DSM 4184 / JCM 9189 / GEO3)</name>
    <dbReference type="NCBI Taxonomy" id="384616"/>
    <lineage>
        <taxon>Archaea</taxon>
        <taxon>Thermoproteota</taxon>
        <taxon>Thermoprotei</taxon>
        <taxon>Thermoproteales</taxon>
        <taxon>Thermoproteaceae</taxon>
        <taxon>Pyrobaculum</taxon>
    </lineage>
</organism>
<proteinExistence type="predicted"/>
<dbReference type="CDD" id="cd01335">
    <property type="entry name" value="Radical_SAM"/>
    <property type="match status" value="1"/>
</dbReference>
<evidence type="ECO:0000256" key="2">
    <source>
        <dbReference type="ARBA" id="ARBA00022485"/>
    </source>
</evidence>
<dbReference type="STRING" id="384616.Pisl_0542"/>
<dbReference type="PANTHER" id="PTHR30352:SF5">
    <property type="entry name" value="PYRUVATE FORMATE-LYASE 1-ACTIVATING ENZYME"/>
    <property type="match status" value="1"/>
</dbReference>
<keyword evidence="5" id="KW-0408">Iron</keyword>
<dbReference type="Pfam" id="PF04055">
    <property type="entry name" value="Radical_SAM"/>
    <property type="match status" value="1"/>
</dbReference>
<sequence length="384" mass="43943">MNALSYADQTFFIIKSGFAVEAVLSKKLSDGRIECLACARRCKLREGQTGFCGVRTVRDGVLRLDVYGLISAIAVDPIEKKPLTHFYPGALVLSFSTFGCNWACQYCQNYELSQRRRAEGFEVTPELLVKIAESYGAHGITYTYNEPSIFIEFAHDVGILARSKGLFNTFVTNGYMTPEAVKYASEFLDAATVDFKGNADEKFLRRYVYITDAEPIFETLAEMKKYGIWVEITDLVVPEVGDDLEKARKLVRRIIDILGPEVPIHFLRFHPDYNMRHLFPTPIETLEKHVEVAKEEGAKYAYVGNVPGHRYEHTYCPECGRVVIKRRGFDILEINLIEKGGEYRCKFCGAKINIKGRIMPTWREEFRFVYVPIHAFAKWVKRES</sequence>
<evidence type="ECO:0000256" key="4">
    <source>
        <dbReference type="ARBA" id="ARBA00022723"/>
    </source>
</evidence>
<dbReference type="SUPFAM" id="SSF102114">
    <property type="entry name" value="Radical SAM enzymes"/>
    <property type="match status" value="1"/>
</dbReference>
<dbReference type="KEGG" id="pis:Pisl_0542"/>
<reference evidence="8" key="1">
    <citation type="submission" date="2006-12" db="EMBL/GenBank/DDBJ databases">
        <title>Complete sequence of Pyrobaculum islandicum DSM 4184.</title>
        <authorList>
            <person name="Copeland A."/>
            <person name="Lucas S."/>
            <person name="Lapidus A."/>
            <person name="Barry K."/>
            <person name="Detter J.C."/>
            <person name="Glavina del Rio T."/>
            <person name="Dalin E."/>
            <person name="Tice H."/>
            <person name="Pitluck S."/>
            <person name="Meincke L."/>
            <person name="Brettin T."/>
            <person name="Bruce D."/>
            <person name="Han C."/>
            <person name="Tapia R."/>
            <person name="Gilna P."/>
            <person name="Schmutz J."/>
            <person name="Larimer F."/>
            <person name="Land M."/>
            <person name="Hauser L."/>
            <person name="Kyrpides N."/>
            <person name="Mikhailova N."/>
            <person name="Cozen A.E."/>
            <person name="Fitz-Gibbon S.T."/>
            <person name="House C.H."/>
            <person name="Saltikov C."/>
            <person name="Lowe T."/>
            <person name="Richardson P."/>
        </authorList>
    </citation>
    <scope>NUCLEOTIDE SEQUENCE [LARGE SCALE GENOMIC DNA]</scope>
    <source>
        <strain evidence="8">DSM 4184</strain>
    </source>
</reference>
<dbReference type="InterPro" id="IPR013785">
    <property type="entry name" value="Aldolase_TIM"/>
</dbReference>
<dbReference type="EMBL" id="CP000504">
    <property type="protein sequence ID" value="ABL87720.1"/>
    <property type="molecule type" value="Genomic_DNA"/>
</dbReference>
<dbReference type="InterPro" id="IPR007197">
    <property type="entry name" value="rSAM"/>
</dbReference>
<evidence type="ECO:0000313" key="8">
    <source>
        <dbReference type="EMBL" id="ABL87720.1"/>
    </source>
</evidence>
<comment type="cofactor">
    <cofactor evidence="1">
        <name>[4Fe-4S] cluster</name>
        <dbReference type="ChEBI" id="CHEBI:49883"/>
    </cofactor>
</comment>
<evidence type="ECO:0000256" key="3">
    <source>
        <dbReference type="ARBA" id="ARBA00022691"/>
    </source>
</evidence>
<dbReference type="HOGENOM" id="CLU_044176_1_0_2"/>